<keyword evidence="11 13" id="KW-0472">Membrane</keyword>
<reference evidence="15 16" key="1">
    <citation type="submission" date="2020-04" db="EMBL/GenBank/DDBJ databases">
        <authorList>
            <person name="De Canck E."/>
        </authorList>
    </citation>
    <scope>NUCLEOTIDE SEQUENCE [LARGE SCALE GENOMIC DNA]</scope>
    <source>
        <strain evidence="15 16">LMG 26841</strain>
    </source>
</reference>
<evidence type="ECO:0000256" key="13">
    <source>
        <dbReference type="SAM" id="Phobius"/>
    </source>
</evidence>
<dbReference type="InterPro" id="IPR000390">
    <property type="entry name" value="Small_drug/metabolite_transptr"/>
</dbReference>
<dbReference type="Pfam" id="PF00892">
    <property type="entry name" value="EamA"/>
    <property type="match status" value="2"/>
</dbReference>
<keyword evidence="7 13" id="KW-0812">Transmembrane</keyword>
<name>A0A6S7DUI8_9BURK</name>
<evidence type="ECO:0000259" key="14">
    <source>
        <dbReference type="Pfam" id="PF00892"/>
    </source>
</evidence>
<comment type="similarity">
    <text evidence="12">Belongs to the drug/metabolite transporter (DMT) superfamily. Small multidrug resistance (SMR) (TC 2.A.7.1) family.</text>
</comment>
<proteinExistence type="inferred from homology"/>
<keyword evidence="5" id="KW-0997">Cell inner membrane</keyword>
<keyword evidence="2" id="KW-0813">Transport</keyword>
<keyword evidence="9 13" id="KW-1133">Transmembrane helix</keyword>
<dbReference type="GeneID" id="94356200"/>
<dbReference type="InterPro" id="IPR000620">
    <property type="entry name" value="EamA_dom"/>
</dbReference>
<evidence type="ECO:0000256" key="3">
    <source>
        <dbReference type="ARBA" id="ARBA00022475"/>
    </source>
</evidence>
<dbReference type="RefSeq" id="WP_054502825.1">
    <property type="nucleotide sequence ID" value="NZ_CADIKN010000002.1"/>
</dbReference>
<gene>
    <name evidence="15" type="ORF">LMG26841_02649</name>
</gene>
<evidence type="ECO:0000256" key="2">
    <source>
        <dbReference type="ARBA" id="ARBA00022448"/>
    </source>
</evidence>
<evidence type="ECO:0000256" key="12">
    <source>
        <dbReference type="ARBA" id="ARBA00038032"/>
    </source>
</evidence>
<feature type="transmembrane region" description="Helical" evidence="13">
    <location>
        <begin position="63"/>
        <end position="81"/>
    </location>
</feature>
<dbReference type="GO" id="GO:0022857">
    <property type="term" value="F:transmembrane transporter activity"/>
    <property type="evidence" value="ECO:0007669"/>
    <property type="project" value="InterPro"/>
</dbReference>
<keyword evidence="10" id="KW-0443">Lipid metabolism</keyword>
<keyword evidence="16" id="KW-1185">Reference proteome</keyword>
<dbReference type="GO" id="GO:0009103">
    <property type="term" value="P:lipopolysaccharide biosynthetic process"/>
    <property type="evidence" value="ECO:0007669"/>
    <property type="project" value="UniProtKB-KW"/>
</dbReference>
<evidence type="ECO:0000256" key="1">
    <source>
        <dbReference type="ARBA" id="ARBA00004651"/>
    </source>
</evidence>
<dbReference type="EMBL" id="CADIKW010000004">
    <property type="protein sequence ID" value="CAB3865024.1"/>
    <property type="molecule type" value="Genomic_DNA"/>
</dbReference>
<feature type="transmembrane region" description="Helical" evidence="13">
    <location>
        <begin position="267"/>
        <end position="285"/>
    </location>
</feature>
<keyword evidence="8" id="KW-0448">Lipopolysaccharide biosynthesis</keyword>
<feature type="transmembrane region" description="Helical" evidence="13">
    <location>
        <begin position="93"/>
        <end position="114"/>
    </location>
</feature>
<feature type="transmembrane region" description="Helical" evidence="13">
    <location>
        <begin position="237"/>
        <end position="260"/>
    </location>
</feature>
<keyword evidence="6" id="KW-0441">Lipid A biosynthesis</keyword>
<dbReference type="AlphaFoldDB" id="A0A6S7DUI8"/>
<dbReference type="InterPro" id="IPR037185">
    <property type="entry name" value="EmrE-like"/>
</dbReference>
<dbReference type="GO" id="GO:0005886">
    <property type="term" value="C:plasma membrane"/>
    <property type="evidence" value="ECO:0007669"/>
    <property type="project" value="UniProtKB-SubCell"/>
</dbReference>
<feature type="transmembrane region" description="Helical" evidence="13">
    <location>
        <begin position="120"/>
        <end position="139"/>
    </location>
</feature>
<protein>
    <recommendedName>
        <fullName evidence="14">EamA domain-containing protein</fullName>
    </recommendedName>
</protein>
<dbReference type="GO" id="GO:0009245">
    <property type="term" value="P:lipid A biosynthetic process"/>
    <property type="evidence" value="ECO:0007669"/>
    <property type="project" value="UniProtKB-KW"/>
</dbReference>
<feature type="transmembrane region" description="Helical" evidence="13">
    <location>
        <begin position="180"/>
        <end position="200"/>
    </location>
</feature>
<dbReference type="PANTHER" id="PTHR30561:SF1">
    <property type="entry name" value="MULTIDRUG TRANSPORTER EMRE"/>
    <property type="match status" value="1"/>
</dbReference>
<feature type="transmembrane region" description="Helical" evidence="13">
    <location>
        <begin position="212"/>
        <end position="231"/>
    </location>
</feature>
<feature type="transmembrane region" description="Helical" evidence="13">
    <location>
        <begin position="151"/>
        <end position="168"/>
    </location>
</feature>
<evidence type="ECO:0000256" key="5">
    <source>
        <dbReference type="ARBA" id="ARBA00022519"/>
    </source>
</evidence>
<evidence type="ECO:0000256" key="4">
    <source>
        <dbReference type="ARBA" id="ARBA00022516"/>
    </source>
</evidence>
<evidence type="ECO:0000256" key="10">
    <source>
        <dbReference type="ARBA" id="ARBA00023098"/>
    </source>
</evidence>
<evidence type="ECO:0000256" key="11">
    <source>
        <dbReference type="ARBA" id="ARBA00023136"/>
    </source>
</evidence>
<feature type="transmembrane region" description="Helical" evidence="13">
    <location>
        <begin position="6"/>
        <end position="22"/>
    </location>
</feature>
<dbReference type="Proteomes" id="UP000494272">
    <property type="component" value="Unassembled WGS sequence"/>
</dbReference>
<dbReference type="SUPFAM" id="SSF103481">
    <property type="entry name" value="Multidrug resistance efflux transporter EmrE"/>
    <property type="match status" value="2"/>
</dbReference>
<evidence type="ECO:0000256" key="8">
    <source>
        <dbReference type="ARBA" id="ARBA00022985"/>
    </source>
</evidence>
<feature type="transmembrane region" description="Helical" evidence="13">
    <location>
        <begin position="34"/>
        <end position="57"/>
    </location>
</feature>
<evidence type="ECO:0000256" key="9">
    <source>
        <dbReference type="ARBA" id="ARBA00022989"/>
    </source>
</evidence>
<accession>A0A6S7DUI8</accession>
<organism evidence="15 16">
    <name type="scientific">Achromobacter dolens</name>
    <dbReference type="NCBI Taxonomy" id="1287738"/>
    <lineage>
        <taxon>Bacteria</taxon>
        <taxon>Pseudomonadati</taxon>
        <taxon>Pseudomonadota</taxon>
        <taxon>Betaproteobacteria</taxon>
        <taxon>Burkholderiales</taxon>
        <taxon>Alcaligenaceae</taxon>
        <taxon>Achromobacter</taxon>
    </lineage>
</organism>
<comment type="subcellular location">
    <subcellularLocation>
        <location evidence="1">Cell membrane</location>
        <topology evidence="1">Multi-pass membrane protein</topology>
    </subcellularLocation>
</comment>
<dbReference type="Gene3D" id="1.10.3730.20">
    <property type="match status" value="2"/>
</dbReference>
<evidence type="ECO:0000256" key="7">
    <source>
        <dbReference type="ARBA" id="ARBA00022692"/>
    </source>
</evidence>
<dbReference type="PANTHER" id="PTHR30561">
    <property type="entry name" value="SMR FAMILY PROTON-DEPENDENT DRUG EFFLUX TRANSPORTER SUGE"/>
    <property type="match status" value="1"/>
</dbReference>
<evidence type="ECO:0000313" key="16">
    <source>
        <dbReference type="Proteomes" id="UP000494272"/>
    </source>
</evidence>
<keyword evidence="3" id="KW-1003">Cell membrane</keyword>
<evidence type="ECO:0000256" key="6">
    <source>
        <dbReference type="ARBA" id="ARBA00022556"/>
    </source>
</evidence>
<feature type="domain" description="EamA" evidence="14">
    <location>
        <begin position="151"/>
        <end position="285"/>
    </location>
</feature>
<sequence>MQPDTIAMVLAAAVAHAVWNLASKYKQGNTLLFVWAYSFASTLLWIPIAVGLMAHGLRTMDGQLAMAAAVSAALHIAYSLTLQAGYDRADLGVVYPIARGTGPVLTMLFAILVLGERLNVVAVFGALLVVSGVLVVTGNPFRSGSPRPLQGMLWGAATGATIASYTLWDSYAVTSLHVAPVSYYAGTLLLQSLALTPGALRHRRHMPAALRANAAPILIVAVFSPLAYILVLNAMQAAPIALVAPLRESSIIVGSLFAYLIFREGHLARRIVGAGIVLIGIVAISL</sequence>
<feature type="domain" description="EamA" evidence="14">
    <location>
        <begin position="6"/>
        <end position="137"/>
    </location>
</feature>
<evidence type="ECO:0000313" key="15">
    <source>
        <dbReference type="EMBL" id="CAB3865024.1"/>
    </source>
</evidence>
<keyword evidence="4" id="KW-0444">Lipid biosynthesis</keyword>